<name>A0ABY7H564_9BACT</name>
<sequence>MLHDAERPLEVMQVDTDSTSVLDLGFGLRFFWPRLRRRQRRFAARACRARRLAAHDSIGVTTVAERVAGQLERLRWIAAPYPPAESVAGTLVPS</sequence>
<dbReference type="EMBL" id="CP114040">
    <property type="protein sequence ID" value="WAS94406.1"/>
    <property type="molecule type" value="Genomic_DNA"/>
</dbReference>
<organism evidence="1 2">
    <name type="scientific">Nannocystis punicea</name>
    <dbReference type="NCBI Taxonomy" id="2995304"/>
    <lineage>
        <taxon>Bacteria</taxon>
        <taxon>Pseudomonadati</taxon>
        <taxon>Myxococcota</taxon>
        <taxon>Polyangia</taxon>
        <taxon>Nannocystales</taxon>
        <taxon>Nannocystaceae</taxon>
        <taxon>Nannocystis</taxon>
    </lineage>
</organism>
<gene>
    <name evidence="1" type="ORF">O0S08_50455</name>
</gene>
<accession>A0ABY7H564</accession>
<keyword evidence="2" id="KW-1185">Reference proteome</keyword>
<protein>
    <submittedName>
        <fullName evidence="1">Uncharacterized protein</fullName>
    </submittedName>
</protein>
<evidence type="ECO:0000313" key="2">
    <source>
        <dbReference type="Proteomes" id="UP001164459"/>
    </source>
</evidence>
<dbReference type="Proteomes" id="UP001164459">
    <property type="component" value="Chromosome"/>
</dbReference>
<proteinExistence type="predicted"/>
<reference evidence="1" key="1">
    <citation type="submission" date="2022-11" db="EMBL/GenBank/DDBJ databases">
        <title>Minimal conservation of predation-associated metabolite biosynthetic gene clusters underscores biosynthetic potential of Myxococcota including descriptions for ten novel species: Archangium lansinium sp. nov., Myxococcus landrumus sp. nov., Nannocystis bai.</title>
        <authorList>
            <person name="Ahearne A."/>
            <person name="Stevens C."/>
            <person name="Dowd S."/>
        </authorList>
    </citation>
    <scope>NUCLEOTIDE SEQUENCE</scope>
    <source>
        <strain evidence="1">Fl3</strain>
    </source>
</reference>
<evidence type="ECO:0000313" key="1">
    <source>
        <dbReference type="EMBL" id="WAS94406.1"/>
    </source>
</evidence>
<dbReference type="RefSeq" id="WP_269036742.1">
    <property type="nucleotide sequence ID" value="NZ_CP114040.1"/>
</dbReference>